<keyword evidence="3" id="KW-0479">Metal-binding</keyword>
<keyword evidence="2" id="KW-0378">Hydrolase</keyword>
<protein>
    <submittedName>
        <fullName evidence="4">Uncharacterized protein</fullName>
    </submittedName>
</protein>
<dbReference type="KEGG" id="raj:RA11412_1513"/>
<proteinExistence type="inferred from homology"/>
<dbReference type="PANTHER" id="PTHR16222:SF24">
    <property type="entry name" value="ADP-RIBOSYLHYDROLASE ARH3"/>
    <property type="match status" value="1"/>
</dbReference>
<keyword evidence="5" id="KW-1185">Reference proteome</keyword>
<reference evidence="4 5" key="1">
    <citation type="submission" date="2016-10" db="EMBL/GenBank/DDBJ databases">
        <title>Genome sequence of Rothia aeria strain JCM11412.</title>
        <authorList>
            <person name="Nambu T."/>
        </authorList>
    </citation>
    <scope>NUCLEOTIDE SEQUENCE [LARGE SCALE GENOMIC DNA]</scope>
    <source>
        <strain evidence="4 5">JCM 11412</strain>
    </source>
</reference>
<sequence>MAEFTRTPDASSEKYPLAVRTALLCAAMGDALGYPLELLSAKEIAARGPLTGENELIFSDDTQLSCYTLDALTEVLEWNNQGTPADELACLWLAYLRWYRGMGFTPAAHAPFSLDREIDASAPLTAREGPGQATLRALESGEMQTVAQNINPDALGTGALVRSCAFGFLPVAPERTVVLLAARAAALTHGHPEALASAAAYALLTRDVLAGACGSEQGKKNSIADSVRRVIDWCGSIPAEEAFPADAAHTREALVKALALQETEPTPEAVAEHFGTDWLCYTVLGIAVWNTLYCSARISASGEGLQAGLMRAVSADSDSDSIGAITGALLGAHVGTLGDTQPLLETLRGAADVRAVADRYIAQLGQRP</sequence>
<dbReference type="Gene3D" id="1.10.4080.10">
    <property type="entry name" value="ADP-ribosylation/Crystallin J1"/>
    <property type="match status" value="1"/>
</dbReference>
<organism evidence="4 5">
    <name type="scientific">Rothia aeria</name>
    <dbReference type="NCBI Taxonomy" id="172042"/>
    <lineage>
        <taxon>Bacteria</taxon>
        <taxon>Bacillati</taxon>
        <taxon>Actinomycetota</taxon>
        <taxon>Actinomycetes</taxon>
        <taxon>Micrococcales</taxon>
        <taxon>Micrococcaceae</taxon>
        <taxon>Rothia</taxon>
    </lineage>
</organism>
<gene>
    <name evidence="4" type="ORF">RA11412_1513</name>
</gene>
<feature type="binding site" evidence="3">
    <location>
        <position position="320"/>
    </location>
    <ligand>
        <name>Mg(2+)</name>
        <dbReference type="ChEBI" id="CHEBI:18420"/>
        <label>1</label>
    </ligand>
</feature>
<dbReference type="AlphaFoldDB" id="A0A2Z5QZC0"/>
<dbReference type="InterPro" id="IPR005502">
    <property type="entry name" value="Ribosyl_crysJ1"/>
</dbReference>
<evidence type="ECO:0000256" key="3">
    <source>
        <dbReference type="PIRSR" id="PIRSR605502-1"/>
    </source>
</evidence>
<comment type="cofactor">
    <cofactor evidence="3">
        <name>Mg(2+)</name>
        <dbReference type="ChEBI" id="CHEBI:18420"/>
    </cofactor>
    <text evidence="3">Binds 2 magnesium ions per subunit.</text>
</comment>
<accession>A0A2Z5QZC0</accession>
<feature type="binding site" evidence="3">
    <location>
        <position position="61"/>
    </location>
    <ligand>
        <name>Mg(2+)</name>
        <dbReference type="ChEBI" id="CHEBI:18420"/>
        <label>1</label>
    </ligand>
</feature>
<feature type="binding site" evidence="3">
    <location>
        <position position="321"/>
    </location>
    <ligand>
        <name>Mg(2+)</name>
        <dbReference type="ChEBI" id="CHEBI:18420"/>
        <label>1</label>
    </ligand>
</feature>
<dbReference type="GO" id="GO:0016787">
    <property type="term" value="F:hydrolase activity"/>
    <property type="evidence" value="ECO:0007669"/>
    <property type="project" value="UniProtKB-KW"/>
</dbReference>
<dbReference type="Proteomes" id="UP000250241">
    <property type="component" value="Chromosome"/>
</dbReference>
<dbReference type="PANTHER" id="PTHR16222">
    <property type="entry name" value="ADP-RIBOSYLGLYCOHYDROLASE"/>
    <property type="match status" value="1"/>
</dbReference>
<evidence type="ECO:0000313" key="5">
    <source>
        <dbReference type="Proteomes" id="UP000250241"/>
    </source>
</evidence>
<dbReference type="GO" id="GO:0046872">
    <property type="term" value="F:metal ion binding"/>
    <property type="evidence" value="ECO:0007669"/>
    <property type="project" value="UniProtKB-KW"/>
</dbReference>
<dbReference type="SUPFAM" id="SSF101478">
    <property type="entry name" value="ADP-ribosylglycohydrolase"/>
    <property type="match status" value="1"/>
</dbReference>
<dbReference type="EMBL" id="AP017895">
    <property type="protein sequence ID" value="BAV87812.1"/>
    <property type="molecule type" value="Genomic_DNA"/>
</dbReference>
<feature type="binding site" evidence="3">
    <location>
        <position position="59"/>
    </location>
    <ligand>
        <name>Mg(2+)</name>
        <dbReference type="ChEBI" id="CHEBI:18420"/>
        <label>1</label>
    </ligand>
</feature>
<dbReference type="RefSeq" id="WP_128087677.1">
    <property type="nucleotide sequence ID" value="NZ_CP068102.1"/>
</dbReference>
<keyword evidence="3" id="KW-0460">Magnesium</keyword>
<name>A0A2Z5QZC0_9MICC</name>
<evidence type="ECO:0000256" key="1">
    <source>
        <dbReference type="ARBA" id="ARBA00010702"/>
    </source>
</evidence>
<evidence type="ECO:0000256" key="2">
    <source>
        <dbReference type="ARBA" id="ARBA00022801"/>
    </source>
</evidence>
<dbReference type="InterPro" id="IPR036705">
    <property type="entry name" value="Ribosyl_crysJ1_sf"/>
</dbReference>
<feature type="binding site" evidence="3">
    <location>
        <position position="60"/>
    </location>
    <ligand>
        <name>Mg(2+)</name>
        <dbReference type="ChEBI" id="CHEBI:18420"/>
        <label>1</label>
    </ligand>
</feature>
<dbReference type="GeneID" id="93861028"/>
<evidence type="ECO:0000313" key="4">
    <source>
        <dbReference type="EMBL" id="BAV87812.1"/>
    </source>
</evidence>
<feature type="binding site" evidence="3">
    <location>
        <position position="318"/>
    </location>
    <ligand>
        <name>Mg(2+)</name>
        <dbReference type="ChEBI" id="CHEBI:18420"/>
        <label>1</label>
    </ligand>
</feature>
<dbReference type="InterPro" id="IPR050792">
    <property type="entry name" value="ADP-ribosylglycohydrolase"/>
</dbReference>
<dbReference type="Pfam" id="PF03747">
    <property type="entry name" value="ADP_ribosyl_GH"/>
    <property type="match status" value="1"/>
</dbReference>
<comment type="similarity">
    <text evidence="1">Belongs to the ADP-ribosylglycohydrolase family.</text>
</comment>